<dbReference type="InterPro" id="IPR048327">
    <property type="entry name" value="Dyp_perox_N"/>
</dbReference>
<evidence type="ECO:0000256" key="1">
    <source>
        <dbReference type="ARBA" id="ARBA00001970"/>
    </source>
</evidence>
<dbReference type="InterPro" id="IPR048328">
    <property type="entry name" value="Dyp_perox_C"/>
</dbReference>
<dbReference type="GO" id="GO:0046872">
    <property type="term" value="F:metal ion binding"/>
    <property type="evidence" value="ECO:0007669"/>
    <property type="project" value="UniProtKB-KW"/>
</dbReference>
<accession>R4YN75</accession>
<dbReference type="Pfam" id="PF04261">
    <property type="entry name" value="Dyp_perox_N"/>
    <property type="match status" value="1"/>
</dbReference>
<evidence type="ECO:0000313" key="9">
    <source>
        <dbReference type="EMBL" id="CCK76451.1"/>
    </source>
</evidence>
<dbReference type="SUPFAM" id="SSF54909">
    <property type="entry name" value="Dimeric alpha+beta barrel"/>
    <property type="match status" value="1"/>
</dbReference>
<gene>
    <name evidence="9" type="ORF">OLEAN_C22750</name>
</gene>
<dbReference type="EMBL" id="FO203512">
    <property type="protein sequence ID" value="CCK76451.1"/>
    <property type="molecule type" value="Genomic_DNA"/>
</dbReference>
<evidence type="ECO:0000313" key="10">
    <source>
        <dbReference type="Proteomes" id="UP000032749"/>
    </source>
</evidence>
<dbReference type="GO" id="GO:0004601">
    <property type="term" value="F:peroxidase activity"/>
    <property type="evidence" value="ECO:0007669"/>
    <property type="project" value="UniProtKB-KW"/>
</dbReference>
<dbReference type="STRING" id="698738.OLEAN_C22750"/>
<dbReference type="Proteomes" id="UP000032749">
    <property type="component" value="Chromosome"/>
</dbReference>
<evidence type="ECO:0000259" key="7">
    <source>
        <dbReference type="Pfam" id="PF04261"/>
    </source>
</evidence>
<dbReference type="InterPro" id="IPR006314">
    <property type="entry name" value="Dyp_peroxidase"/>
</dbReference>
<dbReference type="AlphaFoldDB" id="R4YN75"/>
<dbReference type="PANTHER" id="PTHR30521">
    <property type="entry name" value="DEFERROCHELATASE/PEROXIDASE"/>
    <property type="match status" value="1"/>
</dbReference>
<organism evidence="9 10">
    <name type="scientific">Oleispira antarctica RB-8</name>
    <dbReference type="NCBI Taxonomy" id="698738"/>
    <lineage>
        <taxon>Bacteria</taxon>
        <taxon>Pseudomonadati</taxon>
        <taxon>Pseudomonadota</taxon>
        <taxon>Gammaproteobacteria</taxon>
        <taxon>Oceanospirillales</taxon>
        <taxon>Oceanospirillaceae</taxon>
        <taxon>Oleispira</taxon>
    </lineage>
</organism>
<protein>
    <submittedName>
        <fullName evidence="9">Dyp-type peroxidase family protein</fullName>
    </submittedName>
</protein>
<dbReference type="NCBIfam" id="TIGR01413">
    <property type="entry name" value="Dyp_perox_fam"/>
    <property type="match status" value="1"/>
</dbReference>
<sequence>MNIDVAQKGLFEEEKRHGRFLEYRIKSSSNDEELKAALKDLIRYVADIDGLNLNVAFGSSCWDRLNPSWRPAELVPFLTLGADAEIDPDGLVMLGTQGDIFIWLNSADAELIPHAVIEIYQKMQLLADIQLDLEGIKNKQSRDLIGFVDGTENEKGDERLGVALIPEGKVGAGGSYVISQRWQHDLVKFNHLPIPEQENVVGRTKEKDEELDEDVMPENSHVSRTDAKVDGVDMKIYRRSYPYMASQLNIAGSEQEKIKPDHGLYFLAFACEMQRFTVQLDRMLGLTEDGISDKLMQFSKAKTGSYWFMPSQIDLTNLIK</sequence>
<comment type="cofactor">
    <cofactor evidence="1">
        <name>heme b</name>
        <dbReference type="ChEBI" id="CHEBI:60344"/>
    </cofactor>
</comment>
<dbReference type="PROSITE" id="PS51404">
    <property type="entry name" value="DYP_PEROXIDASE"/>
    <property type="match status" value="1"/>
</dbReference>
<dbReference type="OrthoDB" id="3251355at2"/>
<dbReference type="GO" id="GO:0020037">
    <property type="term" value="F:heme binding"/>
    <property type="evidence" value="ECO:0007669"/>
    <property type="project" value="InterPro"/>
</dbReference>
<dbReference type="HOGENOM" id="CLU_044178_2_0_6"/>
<dbReference type="InterPro" id="IPR011008">
    <property type="entry name" value="Dimeric_a/b-barrel"/>
</dbReference>
<feature type="domain" description="Dyp-type peroxidase C-terminal" evidence="8">
    <location>
        <begin position="141"/>
        <end position="312"/>
    </location>
</feature>
<keyword evidence="2 9" id="KW-0575">Peroxidase</keyword>
<evidence type="ECO:0000256" key="4">
    <source>
        <dbReference type="ARBA" id="ARBA00023002"/>
    </source>
</evidence>
<name>R4YN75_OLEAN</name>
<keyword evidence="3" id="KW-0479">Metal-binding</keyword>
<evidence type="ECO:0000256" key="2">
    <source>
        <dbReference type="ARBA" id="ARBA00022559"/>
    </source>
</evidence>
<evidence type="ECO:0000256" key="3">
    <source>
        <dbReference type="ARBA" id="ARBA00022723"/>
    </source>
</evidence>
<dbReference type="GO" id="GO:0005829">
    <property type="term" value="C:cytosol"/>
    <property type="evidence" value="ECO:0007669"/>
    <property type="project" value="TreeGrafter"/>
</dbReference>
<dbReference type="KEGG" id="oai:OLEAN_C22750"/>
<keyword evidence="4" id="KW-0560">Oxidoreductase</keyword>
<evidence type="ECO:0000256" key="5">
    <source>
        <dbReference type="ARBA" id="ARBA00023004"/>
    </source>
</evidence>
<comment type="similarity">
    <text evidence="6">Belongs to the DyP-type peroxidase family.</text>
</comment>
<reference evidence="9 10" key="1">
    <citation type="journal article" date="2013" name="Nat. Commun.">
        <title>Genome sequence and functional genomic analysis of the oil-degrading bacterium Oleispira antarctica.</title>
        <authorList>
            <person name="Kube M."/>
            <person name="Chernikova T.N."/>
            <person name="Al-Ramahi Y."/>
            <person name="Beloqui A."/>
            <person name="Lopez-Cortez N."/>
            <person name="Guazzaroni M.E."/>
            <person name="Heipieper H.J."/>
            <person name="Klages S."/>
            <person name="Kotsyurbenko O.R."/>
            <person name="Langer I."/>
            <person name="Nechitaylo T.Y."/>
            <person name="Lunsdorf H."/>
            <person name="Fernandez M."/>
            <person name="Juarez S."/>
            <person name="Ciordia S."/>
            <person name="Singer A."/>
            <person name="Kagan O."/>
            <person name="Egorova O."/>
            <person name="Petit P.A."/>
            <person name="Stogios P."/>
            <person name="Kim Y."/>
            <person name="Tchigvintsev A."/>
            <person name="Flick R."/>
            <person name="Denaro R."/>
            <person name="Genovese M."/>
            <person name="Albar J.P."/>
            <person name="Reva O.N."/>
            <person name="Martinez-Gomariz M."/>
            <person name="Tran H."/>
            <person name="Ferrer M."/>
            <person name="Savchenko A."/>
            <person name="Yakunin A.F."/>
            <person name="Yakimov M.M."/>
            <person name="Golyshina O.V."/>
            <person name="Reinhardt R."/>
            <person name="Golyshin P.N."/>
        </authorList>
    </citation>
    <scope>NUCLEOTIDE SEQUENCE [LARGE SCALE GENOMIC DNA]</scope>
</reference>
<dbReference type="PANTHER" id="PTHR30521:SF0">
    <property type="entry name" value="DYP-TYPE PEROXIDASE FAMILY PROTEIN"/>
    <property type="match status" value="1"/>
</dbReference>
<dbReference type="Pfam" id="PF20628">
    <property type="entry name" value="Dyp_perox_C"/>
    <property type="match status" value="1"/>
</dbReference>
<proteinExistence type="inferred from homology"/>
<evidence type="ECO:0000259" key="8">
    <source>
        <dbReference type="Pfam" id="PF20628"/>
    </source>
</evidence>
<feature type="domain" description="Dyp-type peroxidase N-terminal" evidence="7">
    <location>
        <begin position="48"/>
        <end position="135"/>
    </location>
</feature>
<evidence type="ECO:0000256" key="6">
    <source>
        <dbReference type="ARBA" id="ARBA00025737"/>
    </source>
</evidence>
<keyword evidence="10" id="KW-1185">Reference proteome</keyword>
<keyword evidence="5" id="KW-0408">Iron</keyword>